<dbReference type="GO" id="GO:0016491">
    <property type="term" value="F:oxidoreductase activity"/>
    <property type="evidence" value="ECO:0007669"/>
    <property type="project" value="UniProtKB-KW"/>
</dbReference>
<dbReference type="EMBL" id="JACBAE010000934">
    <property type="protein sequence ID" value="KAF7174433.1"/>
    <property type="molecule type" value="Genomic_DNA"/>
</dbReference>
<accession>A0A8H6QRA4</accession>
<dbReference type="Pfam" id="PF14027">
    <property type="entry name" value="Questin_oxidase"/>
    <property type="match status" value="1"/>
</dbReference>
<dbReference type="AlphaFoldDB" id="A0A8H6QRA4"/>
<keyword evidence="1" id="KW-0560">Oxidoreductase</keyword>
<proteinExistence type="predicted"/>
<evidence type="ECO:0000313" key="3">
    <source>
        <dbReference type="EMBL" id="KAF7176451.1"/>
    </source>
</evidence>
<dbReference type="Proteomes" id="UP000654922">
    <property type="component" value="Unassembled WGS sequence"/>
</dbReference>
<protein>
    <recommendedName>
        <fullName evidence="5">HypA-like protein</fullName>
    </recommendedName>
</protein>
<organism evidence="3 4">
    <name type="scientific">Aspergillus felis</name>
    <dbReference type="NCBI Taxonomy" id="1287682"/>
    <lineage>
        <taxon>Eukaryota</taxon>
        <taxon>Fungi</taxon>
        <taxon>Dikarya</taxon>
        <taxon>Ascomycota</taxon>
        <taxon>Pezizomycotina</taxon>
        <taxon>Eurotiomycetes</taxon>
        <taxon>Eurotiomycetidae</taxon>
        <taxon>Eurotiales</taxon>
        <taxon>Aspergillaceae</taxon>
        <taxon>Aspergillus</taxon>
        <taxon>Aspergillus subgen. Fumigati</taxon>
    </lineage>
</organism>
<evidence type="ECO:0008006" key="5">
    <source>
        <dbReference type="Google" id="ProtNLM"/>
    </source>
</evidence>
<dbReference type="PANTHER" id="PTHR35870:SF7">
    <property type="entry name" value="BAEYER-VILLIGER OXIDASE MDPL"/>
    <property type="match status" value="1"/>
</dbReference>
<dbReference type="OrthoDB" id="10004862at2759"/>
<comment type="caution">
    <text evidence="3">The sequence shown here is derived from an EMBL/GenBank/DDBJ whole genome shotgun (WGS) entry which is preliminary data.</text>
</comment>
<evidence type="ECO:0000313" key="2">
    <source>
        <dbReference type="EMBL" id="KAF7174433.1"/>
    </source>
</evidence>
<gene>
    <name evidence="2" type="ORF">CNMCM5623_007235</name>
    <name evidence="3" type="ORF">CNMCM7691_002769</name>
</gene>
<evidence type="ECO:0000313" key="4">
    <source>
        <dbReference type="Proteomes" id="UP000641853"/>
    </source>
</evidence>
<dbReference type="EMBL" id="JACBAG010001911">
    <property type="protein sequence ID" value="KAF7176451.1"/>
    <property type="molecule type" value="Genomic_DNA"/>
</dbReference>
<keyword evidence="4" id="KW-1185">Reference proteome</keyword>
<dbReference type="PANTHER" id="PTHR35870">
    <property type="entry name" value="PROTEIN, PUTATIVE (AFU_ORTHOLOGUE AFUA_5G03330)-RELATED"/>
    <property type="match status" value="1"/>
</dbReference>
<reference evidence="3" key="1">
    <citation type="submission" date="2020-06" db="EMBL/GenBank/DDBJ databases">
        <title>Draft genome sequences of strains closely related to Aspergillus parafelis and Aspergillus hiratsukae.</title>
        <authorList>
            <person name="Dos Santos R.A.C."/>
            <person name="Rivero-Menendez O."/>
            <person name="Steenwyk J.L."/>
            <person name="Mead M.E."/>
            <person name="Goldman G.H."/>
            <person name="Alastruey-Izquierdo A."/>
            <person name="Rokas A."/>
        </authorList>
    </citation>
    <scope>NUCLEOTIDE SEQUENCE</scope>
    <source>
        <strain evidence="2">CNM-CM5623</strain>
        <strain evidence="3">CNM-CM7691</strain>
    </source>
</reference>
<evidence type="ECO:0000256" key="1">
    <source>
        <dbReference type="ARBA" id="ARBA00023002"/>
    </source>
</evidence>
<dbReference type="InterPro" id="IPR025337">
    <property type="entry name" value="Questin_oxidase-like"/>
</dbReference>
<dbReference type="Proteomes" id="UP000641853">
    <property type="component" value="Unassembled WGS sequence"/>
</dbReference>
<name>A0A8H6QRA4_9EURO</name>
<sequence>MAATKASQIRLSPDRLGLARIDASLAAGALEAADQLLQKNHDEWHMYFQDIAGHNHISHSLLTVLAMGGGPDQLRRAYDDGEILQRPLPPLAPESIESLHDPEVFLSRMVKIPEYTNFLVFFEREIEAKGWQAVVTEYCFSGTPVAEAVFAQLFEGLYHPLIHLGFGVEFVQPSIVAEGLAQAASHHPGLIWTPFFRRSEALARSGTVSPKPLVELYRAVRSNEKIRAAARLQDGPFRGQGLVERAADELVPIAAQFQVTPDNLRRAAAEMISCSAFTTAAQKPGKTPKVDFFYLHMVTSALFVDVLLRQDWIPIENKARLLEWKGRIDLAWYAANASPELRSEVVDEYHPTLSKDMDWRQLYHAANEVHDDGHIVKFIRALKHGEDVVKPFEQGPGATDFPVHGEMWLKMAKLCYDGTAEIIDEPNRLLSRKWVFGAGFDLAWKEIPDLTQ</sequence>